<keyword evidence="11" id="KW-1133">Transmembrane helix</keyword>
<organism evidence="19 20">
    <name type="scientific">Terfezia boudieri ATCC MYA-4762</name>
    <dbReference type="NCBI Taxonomy" id="1051890"/>
    <lineage>
        <taxon>Eukaryota</taxon>
        <taxon>Fungi</taxon>
        <taxon>Dikarya</taxon>
        <taxon>Ascomycota</taxon>
        <taxon>Pezizomycotina</taxon>
        <taxon>Pezizomycetes</taxon>
        <taxon>Pezizales</taxon>
        <taxon>Pezizaceae</taxon>
        <taxon>Terfezia</taxon>
    </lineage>
</organism>
<dbReference type="SUPFAM" id="SSF57850">
    <property type="entry name" value="RING/U-box"/>
    <property type="match status" value="1"/>
</dbReference>
<gene>
    <name evidence="19" type="ORF">L211DRAFT_814467</name>
</gene>
<keyword evidence="20" id="KW-1185">Reference proteome</keyword>
<comment type="subcellular location">
    <subcellularLocation>
        <location evidence="1">Peroxisome membrane</location>
        <topology evidence="1">Multi-pass membrane protein</topology>
    </subcellularLocation>
</comment>
<accession>A0A3N4L924</accession>
<dbReference type="GO" id="GO:0005778">
    <property type="term" value="C:peroxisomal membrane"/>
    <property type="evidence" value="ECO:0007669"/>
    <property type="project" value="UniProtKB-SubCell"/>
</dbReference>
<evidence type="ECO:0000256" key="15">
    <source>
        <dbReference type="ARBA" id="ARBA00034505"/>
    </source>
</evidence>
<evidence type="ECO:0000256" key="5">
    <source>
        <dbReference type="ARBA" id="ARBA00022448"/>
    </source>
</evidence>
<dbReference type="SMART" id="SM00184">
    <property type="entry name" value="RING"/>
    <property type="match status" value="1"/>
</dbReference>
<keyword evidence="6" id="KW-0812">Transmembrane</keyword>
<dbReference type="PANTHER" id="PTHR12888:SF0">
    <property type="entry name" value="PEROXISOME ASSEMBLY PROTEIN 12"/>
    <property type="match status" value="1"/>
</dbReference>
<keyword evidence="9" id="KW-0862">Zinc</keyword>
<keyword evidence="10" id="KW-0653">Protein transport</keyword>
<name>A0A3N4L924_9PEZI</name>
<evidence type="ECO:0000256" key="17">
    <source>
        <dbReference type="SAM" id="MobiDB-lite"/>
    </source>
</evidence>
<comment type="pathway">
    <text evidence="2">Protein modification; protein ubiquitination.</text>
</comment>
<evidence type="ECO:0000256" key="10">
    <source>
        <dbReference type="ARBA" id="ARBA00022927"/>
    </source>
</evidence>
<evidence type="ECO:0000256" key="4">
    <source>
        <dbReference type="ARBA" id="ARBA00018980"/>
    </source>
</evidence>
<dbReference type="GO" id="GO:0006513">
    <property type="term" value="P:protein monoubiquitination"/>
    <property type="evidence" value="ECO:0007669"/>
    <property type="project" value="TreeGrafter"/>
</dbReference>
<keyword evidence="8 16" id="KW-0863">Zinc-finger</keyword>
<evidence type="ECO:0000256" key="8">
    <source>
        <dbReference type="ARBA" id="ARBA00022771"/>
    </source>
</evidence>
<dbReference type="GO" id="GO:0016562">
    <property type="term" value="P:protein import into peroxisome matrix, receptor recycling"/>
    <property type="evidence" value="ECO:0007669"/>
    <property type="project" value="UniProtKB-ARBA"/>
</dbReference>
<evidence type="ECO:0000259" key="18">
    <source>
        <dbReference type="PROSITE" id="PS50089"/>
    </source>
</evidence>
<evidence type="ECO:0000256" key="1">
    <source>
        <dbReference type="ARBA" id="ARBA00004585"/>
    </source>
</evidence>
<evidence type="ECO:0000256" key="2">
    <source>
        <dbReference type="ARBA" id="ARBA00004906"/>
    </source>
</evidence>
<dbReference type="Gene3D" id="3.30.40.10">
    <property type="entry name" value="Zinc/RING finger domain, C3HC4 (zinc finger)"/>
    <property type="match status" value="1"/>
</dbReference>
<dbReference type="Proteomes" id="UP000267821">
    <property type="component" value="Unassembled WGS sequence"/>
</dbReference>
<evidence type="ECO:0000256" key="3">
    <source>
        <dbReference type="ARBA" id="ARBA00008704"/>
    </source>
</evidence>
<dbReference type="InterPro" id="IPR017375">
    <property type="entry name" value="PEX12"/>
</dbReference>
<sequence length="398" mass="45358">MEFMSNSSGFDENKPSLFELISETQLRDLLEPSVRYLLGAVTERHPRYLIHIFNRFDEAYALVMLLVERHYLKTWGGSFTENFYGMKRERVLAVPNLPRASAAAPDVLREATKLGKKDIWKSLFMIVGVPYLKRKLDDAYEIHAGGAAANLFGSSYLRRDQLREGATIQEKIKHWLKIILRKIYPTVNAIYYLSVLFFNLAYLFDKSHYHTPFHYLIKLRMRRLNEADYRAHELTNNASSLHPGLPSLTLTSLLNPSFLSKVLLPKLMDSLKLLLPTSIFFLKFLEWWYASDFAKQLSAKTNAAIELPPPKQGPTPPAEKEMKSMPKGVKVVGLPEDSKCCPICKEEITNPTATQTGYVFCYPCLFKWVNEAGDGEGRCPVTGVKLLNGVNGLRRLMV</sequence>
<evidence type="ECO:0000313" key="19">
    <source>
        <dbReference type="EMBL" id="RPB19400.1"/>
    </source>
</evidence>
<keyword evidence="13" id="KW-0576">Peroxisome</keyword>
<protein>
    <recommendedName>
        <fullName evidence="4">Peroxisome assembly protein 12</fullName>
    </recommendedName>
    <alternativeName>
        <fullName evidence="14">Peroxin-12</fullName>
    </alternativeName>
</protein>
<evidence type="ECO:0000256" key="13">
    <source>
        <dbReference type="ARBA" id="ARBA00023140"/>
    </source>
</evidence>
<feature type="region of interest" description="Disordered" evidence="17">
    <location>
        <begin position="307"/>
        <end position="326"/>
    </location>
</feature>
<keyword evidence="12" id="KW-0472">Membrane</keyword>
<dbReference type="FunCoup" id="A0A3N4L924">
    <property type="interactions" value="543"/>
</dbReference>
<comment type="subunit">
    <text evidence="15">Component of the PEX2-PEX10-PEX12 retrotranslocation channel, composed of PEX2, PEX10 and PEX12.</text>
</comment>
<evidence type="ECO:0000256" key="16">
    <source>
        <dbReference type="PROSITE-ProRule" id="PRU00175"/>
    </source>
</evidence>
<evidence type="ECO:0000256" key="6">
    <source>
        <dbReference type="ARBA" id="ARBA00022692"/>
    </source>
</evidence>
<dbReference type="CDD" id="cd16451">
    <property type="entry name" value="mRING_PEX12"/>
    <property type="match status" value="1"/>
</dbReference>
<proteinExistence type="inferred from homology"/>
<dbReference type="STRING" id="1051890.A0A3N4L924"/>
<dbReference type="OrthoDB" id="107372at2759"/>
<dbReference type="InterPro" id="IPR027370">
    <property type="entry name" value="Znf-RING_euk"/>
</dbReference>
<reference evidence="19 20" key="1">
    <citation type="journal article" date="2018" name="Nat. Ecol. Evol.">
        <title>Pezizomycetes genomes reveal the molecular basis of ectomycorrhizal truffle lifestyle.</title>
        <authorList>
            <person name="Murat C."/>
            <person name="Payen T."/>
            <person name="Noel B."/>
            <person name="Kuo A."/>
            <person name="Morin E."/>
            <person name="Chen J."/>
            <person name="Kohler A."/>
            <person name="Krizsan K."/>
            <person name="Balestrini R."/>
            <person name="Da Silva C."/>
            <person name="Montanini B."/>
            <person name="Hainaut M."/>
            <person name="Levati E."/>
            <person name="Barry K.W."/>
            <person name="Belfiori B."/>
            <person name="Cichocki N."/>
            <person name="Clum A."/>
            <person name="Dockter R.B."/>
            <person name="Fauchery L."/>
            <person name="Guy J."/>
            <person name="Iotti M."/>
            <person name="Le Tacon F."/>
            <person name="Lindquist E.A."/>
            <person name="Lipzen A."/>
            <person name="Malagnac F."/>
            <person name="Mello A."/>
            <person name="Molinier V."/>
            <person name="Miyauchi S."/>
            <person name="Poulain J."/>
            <person name="Riccioni C."/>
            <person name="Rubini A."/>
            <person name="Sitrit Y."/>
            <person name="Splivallo R."/>
            <person name="Traeger S."/>
            <person name="Wang M."/>
            <person name="Zifcakova L."/>
            <person name="Wipf D."/>
            <person name="Zambonelli A."/>
            <person name="Paolocci F."/>
            <person name="Nowrousian M."/>
            <person name="Ottonello S."/>
            <person name="Baldrian P."/>
            <person name="Spatafora J.W."/>
            <person name="Henrissat B."/>
            <person name="Nagy L.G."/>
            <person name="Aury J.M."/>
            <person name="Wincker P."/>
            <person name="Grigoriev I.V."/>
            <person name="Bonfante P."/>
            <person name="Martin F.M."/>
        </authorList>
    </citation>
    <scope>NUCLEOTIDE SEQUENCE [LARGE SCALE GENOMIC DNA]</scope>
    <source>
        <strain evidence="19 20">ATCC MYA-4762</strain>
    </source>
</reference>
<evidence type="ECO:0000313" key="20">
    <source>
        <dbReference type="Proteomes" id="UP000267821"/>
    </source>
</evidence>
<dbReference type="GO" id="GO:0004842">
    <property type="term" value="F:ubiquitin-protein transferase activity"/>
    <property type="evidence" value="ECO:0007669"/>
    <property type="project" value="TreeGrafter"/>
</dbReference>
<dbReference type="PIRSF" id="PIRSF038074">
    <property type="entry name" value="Peroxisome_assembly_p12"/>
    <property type="match status" value="1"/>
</dbReference>
<evidence type="ECO:0000256" key="11">
    <source>
        <dbReference type="ARBA" id="ARBA00022989"/>
    </source>
</evidence>
<dbReference type="InterPro" id="IPR001841">
    <property type="entry name" value="Znf_RING"/>
</dbReference>
<evidence type="ECO:0000256" key="9">
    <source>
        <dbReference type="ARBA" id="ARBA00022833"/>
    </source>
</evidence>
<feature type="domain" description="RING-type" evidence="18">
    <location>
        <begin position="341"/>
        <end position="381"/>
    </location>
</feature>
<comment type="similarity">
    <text evidence="3">Belongs to the pex2/pex10/pex12 family.</text>
</comment>
<dbReference type="PANTHER" id="PTHR12888">
    <property type="entry name" value="PEROXISOME ASSEMBLY PROTEIN 12 PEROXIN-12"/>
    <property type="match status" value="1"/>
</dbReference>
<feature type="compositionally biased region" description="Pro residues" evidence="17">
    <location>
        <begin position="307"/>
        <end position="317"/>
    </location>
</feature>
<dbReference type="Pfam" id="PF13445">
    <property type="entry name" value="zf-RING_UBOX"/>
    <property type="match status" value="1"/>
</dbReference>
<keyword evidence="7" id="KW-0479">Metal-binding</keyword>
<keyword evidence="5" id="KW-0813">Transport</keyword>
<dbReference type="Pfam" id="PF04757">
    <property type="entry name" value="Pex2_Pex12"/>
    <property type="match status" value="1"/>
</dbReference>
<dbReference type="EMBL" id="ML121589">
    <property type="protein sequence ID" value="RPB19400.1"/>
    <property type="molecule type" value="Genomic_DNA"/>
</dbReference>
<dbReference type="AlphaFoldDB" id="A0A3N4L924"/>
<dbReference type="PROSITE" id="PS50089">
    <property type="entry name" value="ZF_RING_2"/>
    <property type="match status" value="1"/>
</dbReference>
<dbReference type="InterPro" id="IPR013083">
    <property type="entry name" value="Znf_RING/FYVE/PHD"/>
</dbReference>
<dbReference type="InterPro" id="IPR006845">
    <property type="entry name" value="Pex_N"/>
</dbReference>
<evidence type="ECO:0000256" key="7">
    <source>
        <dbReference type="ARBA" id="ARBA00022723"/>
    </source>
</evidence>
<evidence type="ECO:0000256" key="12">
    <source>
        <dbReference type="ARBA" id="ARBA00023136"/>
    </source>
</evidence>
<dbReference type="GO" id="GO:1990429">
    <property type="term" value="C:peroxisomal importomer complex"/>
    <property type="evidence" value="ECO:0007669"/>
    <property type="project" value="TreeGrafter"/>
</dbReference>
<dbReference type="GO" id="GO:0008270">
    <property type="term" value="F:zinc ion binding"/>
    <property type="evidence" value="ECO:0007669"/>
    <property type="project" value="UniProtKB-KW"/>
</dbReference>
<evidence type="ECO:0000256" key="14">
    <source>
        <dbReference type="ARBA" id="ARBA00029692"/>
    </source>
</evidence>
<dbReference type="InParanoid" id="A0A3N4L924"/>